<evidence type="ECO:0000313" key="5">
    <source>
        <dbReference type="EMBL" id="BES82755.1"/>
    </source>
</evidence>
<dbReference type="PANTHER" id="PTHR43941">
    <property type="entry name" value="STRUCTURAL MAINTENANCE OF CHROMOSOMES PROTEIN 2"/>
    <property type="match status" value="1"/>
</dbReference>
<dbReference type="InterPro" id="IPR038765">
    <property type="entry name" value="Papain-like_cys_pep_sf"/>
</dbReference>
<dbReference type="SUPFAM" id="SSF57997">
    <property type="entry name" value="Tropomyosin"/>
    <property type="match status" value="1"/>
</dbReference>
<dbReference type="Pfam" id="PF04473">
    <property type="entry name" value="DUF553"/>
    <property type="match status" value="1"/>
</dbReference>
<organism evidence="5 6">
    <name type="scientific">Pyrodictium abyssi</name>
    <dbReference type="NCBI Taxonomy" id="54256"/>
    <lineage>
        <taxon>Archaea</taxon>
        <taxon>Thermoproteota</taxon>
        <taxon>Thermoprotei</taxon>
        <taxon>Desulfurococcales</taxon>
        <taxon>Pyrodictiaceae</taxon>
        <taxon>Pyrodictium</taxon>
    </lineage>
</organism>
<comment type="similarity">
    <text evidence="1">Belongs to the UPF0252 family.</text>
</comment>
<evidence type="ECO:0000256" key="2">
    <source>
        <dbReference type="SAM" id="Coils"/>
    </source>
</evidence>
<feature type="domain" description="Transglutaminase-like" evidence="4">
    <location>
        <begin position="602"/>
        <end position="724"/>
    </location>
</feature>
<evidence type="ECO:0000256" key="1">
    <source>
        <dbReference type="ARBA" id="ARBA00007458"/>
    </source>
</evidence>
<name>A0ABN6ZRC2_9CREN</name>
<gene>
    <name evidence="5" type="ORF">PABY_23220</name>
</gene>
<dbReference type="SUPFAM" id="SSF54001">
    <property type="entry name" value="Cysteine proteinases"/>
    <property type="match status" value="1"/>
</dbReference>
<sequence>MPDFSPLGANRRARLRGVAGPYTAILILLLAASLSIAAYFYTKYVEAERLLAEKSPLAEKAEKLQRDYNALKESYQSLLAEYETLRGRYENATRELQAVEEKLRSLEKAYREALGERDRLEAQLEELQASYRDALQELEEAQTRLRELQAAQENLTRELASLQARYQSLLESYSNLTSEYRRLAELAEEARLQNRLYRLSELAEKLSQAAEEARTLIETSPELARGLAAFDPYERALAVLRWVSLDLAYTPPTAIYYVDTATQSLGNATGWLFPLELARRGAGDCQSLGLLVYALLAAARQPGEHVFLVGVPQSADTVGGAGWPPMGCYAALLVGAGGEAVLVDPMGWLNGAELEAAVSVYNGTTVLRLHLSPLQLGAEAKRSLAGASALSLELSGTVRPYPATRSGLQGLLESWTAWRNASTATVVVVGEGAALAASLEEAVDAILGAAGSQEAGAGFLAVELEGYVEQIAVYDKGPLPVFTVYTREIDEDQDAVEAYQVIVTRRGMRVLIPVNQLLDRLGPGEYTVIGWLGSARVFQATLVLGRDSAEIRDLVYVDEPRTGCSVLESVPGFDLYHALVCGVNTTSLEVLRSRVLGGGEPSPEWLVWRVLEYADSNFTYNYDRANAVYGTGFRTYTPLEMLSRGSGICVDYAVFEAAALLAGGLHEAYVVTIEWAEPPGHAVAAAPLGGTLLVLDQHLPPIEWQDYMEYVANSSSPVAEVNLYRVALLGNETVVTALLQTAPSLPDTYPEDRIDEKLAVDIVALVANATGMAPAEQLATVLPLWSAWKELRLPALQEVPGTPSPPIDAAYTPLLREQWAHWLAGHATDLLEKYYSSAVEAKGSFWLALERGDALSIRVYAVPGPVPPATVNTTATTLTIHVDVEDIPQVDPLRDFQVLLYTPDARLCAGVTPPGWRYTSIPYIEASRWTTEGGVVTIEVDLARLGSLISDCGQEEVYLAILFRGYPVYVYRLENPG</sequence>
<feature type="transmembrane region" description="Helical" evidence="3">
    <location>
        <begin position="21"/>
        <end position="41"/>
    </location>
</feature>
<dbReference type="Gene3D" id="1.10.287.1490">
    <property type="match status" value="1"/>
</dbReference>
<evidence type="ECO:0000313" key="6">
    <source>
        <dbReference type="Proteomes" id="UP001341135"/>
    </source>
</evidence>
<evidence type="ECO:0000256" key="3">
    <source>
        <dbReference type="SAM" id="Phobius"/>
    </source>
</evidence>
<reference evidence="5 6" key="1">
    <citation type="submission" date="2023-09" db="EMBL/GenBank/DDBJ databases">
        <title>Pyrofollis japonicus gen. nov. sp. nov., a novel member of the family Pyrodictiaceae isolated from the Iheya North hydrothermal field.</title>
        <authorList>
            <person name="Miyazaki U."/>
            <person name="Sanari M."/>
            <person name="Tame A."/>
            <person name="Kitajima M."/>
            <person name="Okamoto A."/>
            <person name="Sawayama S."/>
            <person name="Miyazaki J."/>
            <person name="Takai K."/>
            <person name="Nakagawa S."/>
        </authorList>
    </citation>
    <scope>NUCLEOTIDE SEQUENCE [LARGE SCALE GENOMIC DNA]</scope>
    <source>
        <strain evidence="5 6">AV2</strain>
    </source>
</reference>
<keyword evidence="6" id="KW-1185">Reference proteome</keyword>
<keyword evidence="2" id="KW-0175">Coiled coil</keyword>
<accession>A0ABN6ZRC2</accession>
<dbReference type="EMBL" id="AP028907">
    <property type="protein sequence ID" value="BES82755.1"/>
    <property type="molecule type" value="Genomic_DNA"/>
</dbReference>
<dbReference type="InterPro" id="IPR018159">
    <property type="entry name" value="Spectrin/alpha-actinin"/>
</dbReference>
<dbReference type="CDD" id="cd00176">
    <property type="entry name" value="SPEC"/>
    <property type="match status" value="1"/>
</dbReference>
<keyword evidence="3" id="KW-0472">Membrane</keyword>
<dbReference type="Proteomes" id="UP001341135">
    <property type="component" value="Chromosome"/>
</dbReference>
<keyword evidence="3" id="KW-0812">Transmembrane</keyword>
<dbReference type="RefSeq" id="WP_338250374.1">
    <property type="nucleotide sequence ID" value="NZ_AP028907.1"/>
</dbReference>
<protein>
    <recommendedName>
        <fullName evidence="4">Transglutaminase-like domain-containing protein</fullName>
    </recommendedName>
</protein>
<proteinExistence type="inferred from homology"/>
<keyword evidence="3" id="KW-1133">Transmembrane helix</keyword>
<dbReference type="PANTHER" id="PTHR43941:SF1">
    <property type="entry name" value="STRUCTURAL MAINTENANCE OF CHROMOSOMES PROTEIN 2"/>
    <property type="match status" value="1"/>
</dbReference>
<dbReference type="GeneID" id="89290327"/>
<dbReference type="InterPro" id="IPR007562">
    <property type="entry name" value="Transglutaminase-like_domain"/>
</dbReference>
<feature type="coiled-coil region" evidence="2">
    <location>
        <begin position="47"/>
        <end position="219"/>
    </location>
</feature>
<evidence type="ECO:0000259" key="4">
    <source>
        <dbReference type="Pfam" id="PF04473"/>
    </source>
</evidence>
<dbReference type="Gene3D" id="3.10.620.30">
    <property type="match status" value="1"/>
</dbReference>